<dbReference type="Proteomes" id="UP000247681">
    <property type="component" value="Unassembled WGS sequence"/>
</dbReference>
<sequence length="626" mass="72674">MSSQKKYIQPKMVNWYQPSILASTALRTVISGTFANYADKRELEAALDPKNTFYDHSVKENSDKTETALNEIWIDYISDTGDGFNPTYTVASLVAKDLSLKLQPSYELTPDRKTAEKQTRVEALKKEGTEKLKSGNLLILGGDQVYPTPGMDDYTNRFKIPFSAAHNIPNDQRPPENERPVMYAIPGNHDWYDGLTNFMKLFAQVRWFGNWITKQKRSYFAIKLPHNYWLWGIDIQLNADIDEQQKLYFERIAKENMPPDSKVILCTAEPSWVYKQVKCNDETYKRLKYFEEIYITADSYNKIGKKFKIAATLTGDLHHYSRYSEERLMEEGGNKTECNHLFTAGGGGAFMHTTHMLPKSLDKLSEDYDFMKSTLKSYPNLEMTFPSRKLSKKLIFLNLLFPYFNKFFCMLMGFLALLFLWNIVVFDHITDSTFVQPFFSGFCSYTLNLFKGTIYHPVFLFMSGLVLAGFTLFTDTERTKWFYLWGFIHGKLHLAAIFFSVYIAQDFFYCTSFEIDKTCKIFIAITYCFFSGAFLNGLFMGIYLFISGYFFNIHITEASSSFSYQHYKNFLRIHINSDGDLTIYPIGIKKVVRKWKQDETQKDITFTSDDAPEVFLIEPPITIKNN</sequence>
<reference evidence="3 4" key="1">
    <citation type="submission" date="2018-05" db="EMBL/GenBank/DDBJ databases">
        <title>Flavobacterium sp. strain IMCC34758, incomplete genome.</title>
        <authorList>
            <person name="Joung Y."/>
        </authorList>
    </citation>
    <scope>NUCLEOTIDE SEQUENCE [LARGE SCALE GENOMIC DNA]</scope>
    <source>
        <strain evidence="3 4">IMCC34758</strain>
    </source>
</reference>
<feature type="transmembrane region" description="Helical" evidence="1">
    <location>
        <begin position="454"/>
        <end position="474"/>
    </location>
</feature>
<feature type="transmembrane region" description="Helical" evidence="1">
    <location>
        <begin position="481"/>
        <end position="504"/>
    </location>
</feature>
<dbReference type="Pfam" id="PF00149">
    <property type="entry name" value="Metallophos"/>
    <property type="match status" value="1"/>
</dbReference>
<dbReference type="PANTHER" id="PTHR34211:SF3">
    <property type="entry name" value="CALCINEURIN-LIKE METALLO-PHOSPHOESTERASE SUPERFAMILY PROTEIN"/>
    <property type="match status" value="1"/>
</dbReference>
<dbReference type="EMBL" id="QJHL01000001">
    <property type="protein sequence ID" value="PXY46467.1"/>
    <property type="molecule type" value="Genomic_DNA"/>
</dbReference>
<dbReference type="OrthoDB" id="500534at2"/>
<dbReference type="InterPro" id="IPR029052">
    <property type="entry name" value="Metallo-depent_PP-like"/>
</dbReference>
<organism evidence="3 4">
    <name type="scientific">Flavobacterium hydrophilum</name>
    <dbReference type="NCBI Taxonomy" id="2211445"/>
    <lineage>
        <taxon>Bacteria</taxon>
        <taxon>Pseudomonadati</taxon>
        <taxon>Bacteroidota</taxon>
        <taxon>Flavobacteriia</taxon>
        <taxon>Flavobacteriales</taxon>
        <taxon>Flavobacteriaceae</taxon>
        <taxon>Flavobacterium</taxon>
    </lineage>
</organism>
<keyword evidence="1" id="KW-1133">Transmembrane helix</keyword>
<evidence type="ECO:0000313" key="3">
    <source>
        <dbReference type="EMBL" id="PXY46467.1"/>
    </source>
</evidence>
<dbReference type="RefSeq" id="WP_110345475.1">
    <property type="nucleotide sequence ID" value="NZ_QJHL01000001.1"/>
</dbReference>
<keyword evidence="1" id="KW-0472">Membrane</keyword>
<gene>
    <name evidence="3" type="ORF">DMB68_04650</name>
</gene>
<feature type="domain" description="Calcineurin-like phosphoesterase" evidence="2">
    <location>
        <begin position="131"/>
        <end position="319"/>
    </location>
</feature>
<dbReference type="SUPFAM" id="SSF56300">
    <property type="entry name" value="Metallo-dependent phosphatases"/>
    <property type="match status" value="1"/>
</dbReference>
<evidence type="ECO:0000313" key="4">
    <source>
        <dbReference type="Proteomes" id="UP000247681"/>
    </source>
</evidence>
<proteinExistence type="predicted"/>
<dbReference type="PANTHER" id="PTHR34211">
    <property type="entry name" value="CALCINEURIN-LIKE METALLO-PHOSPHOESTERASE SUPERFAMILY PROTEIN"/>
    <property type="match status" value="1"/>
</dbReference>
<dbReference type="AlphaFoldDB" id="A0A2V4C651"/>
<protein>
    <submittedName>
        <fullName evidence="3">Metallophosphoesterase</fullName>
    </submittedName>
</protein>
<dbReference type="InterPro" id="IPR004843">
    <property type="entry name" value="Calcineurin-like_PHP"/>
</dbReference>
<evidence type="ECO:0000256" key="1">
    <source>
        <dbReference type="SAM" id="Phobius"/>
    </source>
</evidence>
<feature type="transmembrane region" description="Helical" evidence="1">
    <location>
        <begin position="395"/>
        <end position="421"/>
    </location>
</feature>
<keyword evidence="4" id="KW-1185">Reference proteome</keyword>
<evidence type="ECO:0000259" key="2">
    <source>
        <dbReference type="Pfam" id="PF00149"/>
    </source>
</evidence>
<dbReference type="GO" id="GO:0016787">
    <property type="term" value="F:hydrolase activity"/>
    <property type="evidence" value="ECO:0007669"/>
    <property type="project" value="InterPro"/>
</dbReference>
<comment type="caution">
    <text evidence="3">The sequence shown here is derived from an EMBL/GenBank/DDBJ whole genome shotgun (WGS) entry which is preliminary data.</text>
</comment>
<name>A0A2V4C651_9FLAO</name>
<keyword evidence="1" id="KW-0812">Transmembrane</keyword>
<feature type="transmembrane region" description="Helical" evidence="1">
    <location>
        <begin position="524"/>
        <end position="546"/>
    </location>
</feature>
<accession>A0A2V4C651</accession>
<dbReference type="Gene3D" id="3.60.21.10">
    <property type="match status" value="1"/>
</dbReference>